<dbReference type="HOGENOM" id="CLU_825803_0_0_0"/>
<keyword evidence="4" id="KW-1185">Reference proteome</keyword>
<dbReference type="Pfam" id="PF01029">
    <property type="entry name" value="NusB"/>
    <property type="match status" value="1"/>
</dbReference>
<keyword evidence="1" id="KW-0694">RNA-binding</keyword>
<dbReference type="InterPro" id="IPR006027">
    <property type="entry name" value="NusB_RsmB_TIM44"/>
</dbReference>
<evidence type="ECO:0000313" key="4">
    <source>
        <dbReference type="Proteomes" id="UP000002881"/>
    </source>
</evidence>
<reference evidence="3 4" key="1">
    <citation type="journal article" date="2012" name="Genome Biol. Evol.">
        <title>Genome Sequence of the Mesophilic Thermotogales Bacterium Mesotoga prima MesG1.Ag.4.2 Reveals the Largest Thermotogales Genome To Date.</title>
        <authorList>
            <person name="Zhaxybayeva O."/>
            <person name="Swithers K.S."/>
            <person name="Foght J."/>
            <person name="Green A.G."/>
            <person name="Bruce D."/>
            <person name="Detter C."/>
            <person name="Han S."/>
            <person name="Teshima H."/>
            <person name="Han J."/>
            <person name="Woyke T."/>
            <person name="Pitluck S."/>
            <person name="Nolan M."/>
            <person name="Ivanova N."/>
            <person name="Pati A."/>
            <person name="Land M.L."/>
            <person name="Dlutek M."/>
            <person name="Doolittle W.F."/>
            <person name="Noll K.M."/>
            <person name="Nesbo C.L."/>
        </authorList>
    </citation>
    <scope>NUCLEOTIDE SEQUENCE [LARGE SCALE GENOMIC DNA]</scope>
    <source>
        <strain evidence="4">mesG1.Ag.4.2</strain>
    </source>
</reference>
<proteinExistence type="predicted"/>
<dbReference type="GeneID" id="87106481"/>
<evidence type="ECO:0000256" key="1">
    <source>
        <dbReference type="ARBA" id="ARBA00022884"/>
    </source>
</evidence>
<organism evidence="3 4">
    <name type="scientific">Mesotoga prima MesG1.Ag.4.2</name>
    <dbReference type="NCBI Taxonomy" id="660470"/>
    <lineage>
        <taxon>Bacteria</taxon>
        <taxon>Thermotogati</taxon>
        <taxon>Thermotogota</taxon>
        <taxon>Thermotogae</taxon>
        <taxon>Kosmotogales</taxon>
        <taxon>Kosmotogaceae</taxon>
        <taxon>Mesotoga</taxon>
    </lineage>
</organism>
<dbReference type="eggNOG" id="COG0781">
    <property type="taxonomic scope" value="Bacteria"/>
</dbReference>
<sequence length="334" mass="38267">MQGARSIALQTLSFFDANGYISFRKLDIALSTLSSQDRSFCMNIIYGCLRKRVSIDFELSRFLTKPSKLPHAVLNALRIGAFQILYMKSIPEYAALKSSVDMIGVKEFKGLVNAVLRKLINEGPAERKPLNILYSHPEWLVNYWREFAWIDDFEELLEYNQTPPVQTVISFGRENELIKNGFLFDKSEYSDLSCVFQKGSSIENLQIIDEIEYLLSKTAIPVLTHKGSLTGKINSIPWLLHTLTPEKIDGYSKVAVELLGNFSREHNEFIYYSQAFTVEENKHALDVLEGFEPVMMEDFFAEHKISARFDGKGYWLQPWKAPATCYLARVRSAN</sequence>
<dbReference type="AlphaFoldDB" id="I2F351"/>
<accession>I2F351</accession>
<name>I2F351_9BACT</name>
<dbReference type="RefSeq" id="WP_014730431.1">
    <property type="nucleotide sequence ID" value="NC_017934.1"/>
</dbReference>
<dbReference type="Proteomes" id="UP000002881">
    <property type="component" value="Chromosome"/>
</dbReference>
<dbReference type="Gene3D" id="1.10.940.10">
    <property type="entry name" value="NusB-like"/>
    <property type="match status" value="1"/>
</dbReference>
<gene>
    <name evidence="3" type="ORF">Theba_0636</name>
</gene>
<dbReference type="GO" id="GO:0003723">
    <property type="term" value="F:RNA binding"/>
    <property type="evidence" value="ECO:0007669"/>
    <property type="project" value="UniProtKB-KW"/>
</dbReference>
<evidence type="ECO:0000259" key="2">
    <source>
        <dbReference type="Pfam" id="PF01029"/>
    </source>
</evidence>
<feature type="domain" description="NusB/RsmB/TIM44" evidence="2">
    <location>
        <begin position="4"/>
        <end position="120"/>
    </location>
</feature>
<dbReference type="STRING" id="660470.Theba_0636"/>
<dbReference type="KEGG" id="mpg:Theba_0636"/>
<evidence type="ECO:0000313" key="3">
    <source>
        <dbReference type="EMBL" id="AFK06354.1"/>
    </source>
</evidence>
<dbReference type="GO" id="GO:0006355">
    <property type="term" value="P:regulation of DNA-templated transcription"/>
    <property type="evidence" value="ECO:0007669"/>
    <property type="project" value="InterPro"/>
</dbReference>
<protein>
    <submittedName>
        <fullName evidence="3">NusB family protein</fullName>
    </submittedName>
</protein>
<dbReference type="InterPro" id="IPR035926">
    <property type="entry name" value="NusB-like_sf"/>
</dbReference>
<dbReference type="EMBL" id="CP003532">
    <property type="protein sequence ID" value="AFK06354.1"/>
    <property type="molecule type" value="Genomic_DNA"/>
</dbReference>
<dbReference type="SUPFAM" id="SSF48013">
    <property type="entry name" value="NusB-like"/>
    <property type="match status" value="1"/>
</dbReference>